<organism evidence="6 7">
    <name type="scientific">Fusarium albosuccineum</name>
    <dbReference type="NCBI Taxonomy" id="1237068"/>
    <lineage>
        <taxon>Eukaryota</taxon>
        <taxon>Fungi</taxon>
        <taxon>Dikarya</taxon>
        <taxon>Ascomycota</taxon>
        <taxon>Pezizomycotina</taxon>
        <taxon>Sordariomycetes</taxon>
        <taxon>Hypocreomycetidae</taxon>
        <taxon>Hypocreales</taxon>
        <taxon>Nectriaceae</taxon>
        <taxon>Fusarium</taxon>
        <taxon>Fusarium decemcellulare species complex</taxon>
    </lineage>
</organism>
<dbReference type="OrthoDB" id="202203at2759"/>
<dbReference type="SUPFAM" id="SSF51905">
    <property type="entry name" value="FAD/NAD(P)-binding domain"/>
    <property type="match status" value="1"/>
</dbReference>
<reference evidence="6 7" key="1">
    <citation type="submission" date="2020-01" db="EMBL/GenBank/DDBJ databases">
        <title>Identification and distribution of gene clusters putatively required for synthesis of sphingolipid metabolism inhibitors in phylogenetically diverse species of the filamentous fungus Fusarium.</title>
        <authorList>
            <person name="Kim H.-S."/>
            <person name="Busman M."/>
            <person name="Brown D.W."/>
            <person name="Divon H."/>
            <person name="Uhlig S."/>
            <person name="Proctor R.H."/>
        </authorList>
    </citation>
    <scope>NUCLEOTIDE SEQUENCE [LARGE SCALE GENOMIC DNA]</scope>
    <source>
        <strain evidence="6 7">NRRL 20459</strain>
    </source>
</reference>
<accession>A0A8H4LGT5</accession>
<evidence type="ECO:0000313" key="7">
    <source>
        <dbReference type="Proteomes" id="UP000554235"/>
    </source>
</evidence>
<feature type="domain" description="FAD/NAD(P)-binding" evidence="5">
    <location>
        <begin position="7"/>
        <end position="304"/>
    </location>
</feature>
<evidence type="ECO:0000256" key="4">
    <source>
        <dbReference type="ARBA" id="ARBA00023002"/>
    </source>
</evidence>
<evidence type="ECO:0000256" key="1">
    <source>
        <dbReference type="ARBA" id="ARBA00006442"/>
    </source>
</evidence>
<comment type="caution">
    <text evidence="6">The sequence shown here is derived from an EMBL/GenBank/DDBJ whole genome shotgun (WGS) entry which is preliminary data.</text>
</comment>
<name>A0A8H4LGT5_9HYPO</name>
<comment type="similarity">
    <text evidence="1">Belongs to the FAD-dependent oxidoreductase family.</text>
</comment>
<keyword evidence="2" id="KW-0285">Flavoprotein</keyword>
<gene>
    <name evidence="6" type="ORF">FALBO_5406</name>
</gene>
<keyword evidence="3" id="KW-0274">FAD</keyword>
<proteinExistence type="inferred from homology"/>
<evidence type="ECO:0000259" key="5">
    <source>
        <dbReference type="Pfam" id="PF07992"/>
    </source>
</evidence>
<dbReference type="PRINTS" id="PR00368">
    <property type="entry name" value="FADPNR"/>
</dbReference>
<evidence type="ECO:0000256" key="3">
    <source>
        <dbReference type="ARBA" id="ARBA00022827"/>
    </source>
</evidence>
<dbReference type="GO" id="GO:0004174">
    <property type="term" value="F:electron-transferring-flavoprotein dehydrogenase activity"/>
    <property type="evidence" value="ECO:0007669"/>
    <property type="project" value="TreeGrafter"/>
</dbReference>
<dbReference type="GO" id="GO:0050660">
    <property type="term" value="F:flavin adenine dinucleotide binding"/>
    <property type="evidence" value="ECO:0007669"/>
    <property type="project" value="TreeGrafter"/>
</dbReference>
<dbReference type="Gene3D" id="3.50.50.100">
    <property type="match status" value="1"/>
</dbReference>
<sequence>MTADVKTIVVLGAGPAALPIIRQTMVNQVLKRKDLKIVVVSPNTHFHWPIAMPRAVVPGQLVDDKVLISFEPTFKDYPADKFEWIQGKAVSLDPTSNLVGVELNGSAAVREVNYHTLIIATGSRTKDDGIWKSLATTKETKDKLHQIQDQISKAKTIVVAGGGMTGSETAGELGFEYSQHGKKEVIFVYSDKLPLAPPATDQVRKQAKKELEKLKVHLIPNSTVTSVTPKPGSSDLTLELRGTDGTTKTITAQAYLPATGIVPNTEFVPKALLDSHNFIKQTTRLQVEGHKNIFVIGDAGNLEQSKLMFAEGQSRHLLKALPVYIDGGEVPEYTVNPKEIFAVTLGRSRATGQMGTMKLFSILVWWMKGRYLGTDYAGGWAAGKRTMSVTFEK</sequence>
<dbReference type="Proteomes" id="UP000554235">
    <property type="component" value="Unassembled WGS sequence"/>
</dbReference>
<dbReference type="AlphaFoldDB" id="A0A8H4LGT5"/>
<dbReference type="PANTHER" id="PTHR43735:SF3">
    <property type="entry name" value="FERROPTOSIS SUPPRESSOR PROTEIN 1"/>
    <property type="match status" value="1"/>
</dbReference>
<dbReference type="InterPro" id="IPR036188">
    <property type="entry name" value="FAD/NAD-bd_sf"/>
</dbReference>
<dbReference type="GO" id="GO:0005737">
    <property type="term" value="C:cytoplasm"/>
    <property type="evidence" value="ECO:0007669"/>
    <property type="project" value="TreeGrafter"/>
</dbReference>
<evidence type="ECO:0000256" key="2">
    <source>
        <dbReference type="ARBA" id="ARBA00022630"/>
    </source>
</evidence>
<keyword evidence="4" id="KW-0560">Oxidoreductase</keyword>
<keyword evidence="7" id="KW-1185">Reference proteome</keyword>
<dbReference type="EMBL" id="JAADYS010000703">
    <property type="protein sequence ID" value="KAF4467704.1"/>
    <property type="molecule type" value="Genomic_DNA"/>
</dbReference>
<dbReference type="PRINTS" id="PR00411">
    <property type="entry name" value="PNDRDTASEI"/>
</dbReference>
<dbReference type="Pfam" id="PF07992">
    <property type="entry name" value="Pyr_redox_2"/>
    <property type="match status" value="1"/>
</dbReference>
<dbReference type="PANTHER" id="PTHR43735">
    <property type="entry name" value="APOPTOSIS-INDUCING FACTOR 1"/>
    <property type="match status" value="1"/>
</dbReference>
<evidence type="ECO:0000313" key="6">
    <source>
        <dbReference type="EMBL" id="KAF4467704.1"/>
    </source>
</evidence>
<protein>
    <submittedName>
        <fullName evidence="6">Apoptosis-inducing factor 2</fullName>
    </submittedName>
</protein>
<dbReference type="InterPro" id="IPR023753">
    <property type="entry name" value="FAD/NAD-binding_dom"/>
</dbReference>